<name>A0A1V6TBL5_9EURO</name>
<accession>A0A1V6TBL5</accession>
<organism evidence="1 2">
    <name type="scientific">Penicillium steckii</name>
    <dbReference type="NCBI Taxonomy" id="303698"/>
    <lineage>
        <taxon>Eukaryota</taxon>
        <taxon>Fungi</taxon>
        <taxon>Dikarya</taxon>
        <taxon>Ascomycota</taxon>
        <taxon>Pezizomycotina</taxon>
        <taxon>Eurotiomycetes</taxon>
        <taxon>Eurotiomycetidae</taxon>
        <taxon>Eurotiales</taxon>
        <taxon>Aspergillaceae</taxon>
        <taxon>Penicillium</taxon>
    </lineage>
</organism>
<dbReference type="EMBL" id="MLKD01000009">
    <property type="protein sequence ID" value="OQE23219.1"/>
    <property type="molecule type" value="Genomic_DNA"/>
</dbReference>
<gene>
    <name evidence="1" type="ORF">PENSTE_c009G01790</name>
</gene>
<sequence length="330" mass="37988">MQSNILTKYSPVSKAFQPVRSDDMDVDTRHLPNIELNEIDFQTGTVRRGIQFFKPRLDGICKISNTRRDPDNEGEDDFTCYRRLREQGVNQHLGLQVYVAYAFRDYALDLARRYKFNDAWTDISERSSLRGRFGSSTTSPHNFYVIRGSEASGTRQSHRKVWMVCHDETDPNWPSISELIVLVSWMLAGMKSQKRGASSKRTQRHNPFHHTFPTLVIASEPRARARVLYGYFHGGLKIQFTKAQEFDDASYIRTMNTLLQWAWPHICLSTTRIKPLPTIVEDTKEDDGKQGSKSGVVSKKRGIANLKAGYCHSYGRAIRVLTGLRKWHRN</sequence>
<evidence type="ECO:0000313" key="1">
    <source>
        <dbReference type="EMBL" id="OQE23219.1"/>
    </source>
</evidence>
<comment type="caution">
    <text evidence="1">The sequence shown here is derived from an EMBL/GenBank/DDBJ whole genome shotgun (WGS) entry which is preliminary data.</text>
</comment>
<dbReference type="OrthoDB" id="4510378at2759"/>
<proteinExistence type="predicted"/>
<protein>
    <submittedName>
        <fullName evidence="1">Uncharacterized protein</fullName>
    </submittedName>
</protein>
<keyword evidence="2" id="KW-1185">Reference proteome</keyword>
<reference evidence="2" key="1">
    <citation type="journal article" date="2017" name="Nat. Microbiol.">
        <title>Global analysis of biosynthetic gene clusters reveals vast potential of secondary metabolite production in Penicillium species.</title>
        <authorList>
            <person name="Nielsen J.C."/>
            <person name="Grijseels S."/>
            <person name="Prigent S."/>
            <person name="Ji B."/>
            <person name="Dainat J."/>
            <person name="Nielsen K.F."/>
            <person name="Frisvad J.C."/>
            <person name="Workman M."/>
            <person name="Nielsen J."/>
        </authorList>
    </citation>
    <scope>NUCLEOTIDE SEQUENCE [LARGE SCALE GENOMIC DNA]</scope>
    <source>
        <strain evidence="2">IBT 24891</strain>
    </source>
</reference>
<dbReference type="Proteomes" id="UP000191285">
    <property type="component" value="Unassembled WGS sequence"/>
</dbReference>
<evidence type="ECO:0000313" key="2">
    <source>
        <dbReference type="Proteomes" id="UP000191285"/>
    </source>
</evidence>
<dbReference type="AlphaFoldDB" id="A0A1V6TBL5"/>